<dbReference type="EMBL" id="LFIV01000010">
    <property type="protein sequence ID" value="KZL77023.1"/>
    <property type="molecule type" value="Genomic_DNA"/>
</dbReference>
<evidence type="ECO:0000313" key="3">
    <source>
        <dbReference type="Proteomes" id="UP000076552"/>
    </source>
</evidence>
<feature type="region of interest" description="Disordered" evidence="1">
    <location>
        <begin position="1"/>
        <end position="73"/>
    </location>
</feature>
<evidence type="ECO:0000256" key="1">
    <source>
        <dbReference type="SAM" id="MobiDB-lite"/>
    </source>
</evidence>
<feature type="region of interest" description="Disordered" evidence="1">
    <location>
        <begin position="78"/>
        <end position="97"/>
    </location>
</feature>
<name>A0A166XWM0_9PEZI</name>
<proteinExistence type="predicted"/>
<sequence>LSGLRPLPQDLSGGSSGNLSPLLHSPSGNPLSPNPERRLSLSRPCLPPNAASRRGPCEARPPRPPLALSGPAALSLRAVRAGATEPSGSGGRMAHEM</sequence>
<evidence type="ECO:0000313" key="2">
    <source>
        <dbReference type="EMBL" id="KZL77023.1"/>
    </source>
</evidence>
<feature type="compositionally biased region" description="Low complexity" evidence="1">
    <location>
        <begin position="11"/>
        <end position="31"/>
    </location>
</feature>
<gene>
    <name evidence="2" type="ORF">CT0861_07196</name>
</gene>
<organism evidence="2 3">
    <name type="scientific">Colletotrichum tofieldiae</name>
    <dbReference type="NCBI Taxonomy" id="708197"/>
    <lineage>
        <taxon>Eukaryota</taxon>
        <taxon>Fungi</taxon>
        <taxon>Dikarya</taxon>
        <taxon>Ascomycota</taxon>
        <taxon>Pezizomycotina</taxon>
        <taxon>Sordariomycetes</taxon>
        <taxon>Hypocreomycetidae</taxon>
        <taxon>Glomerellales</taxon>
        <taxon>Glomerellaceae</taxon>
        <taxon>Colletotrichum</taxon>
        <taxon>Colletotrichum spaethianum species complex</taxon>
    </lineage>
</organism>
<feature type="non-terminal residue" evidence="2">
    <location>
        <position position="1"/>
    </location>
</feature>
<dbReference type="AlphaFoldDB" id="A0A166XWM0"/>
<protein>
    <submittedName>
        <fullName evidence="2">Uncharacterized protein</fullName>
    </submittedName>
</protein>
<comment type="caution">
    <text evidence="2">The sequence shown here is derived from an EMBL/GenBank/DDBJ whole genome shotgun (WGS) entry which is preliminary data.</text>
</comment>
<dbReference type="Proteomes" id="UP000076552">
    <property type="component" value="Unassembled WGS sequence"/>
</dbReference>
<accession>A0A166XWM0</accession>
<reference evidence="2 3" key="1">
    <citation type="submission" date="2015-06" db="EMBL/GenBank/DDBJ databases">
        <title>Survival trade-offs in plant roots during colonization by closely related pathogenic and mutualistic fungi.</title>
        <authorList>
            <person name="Hacquard S."/>
            <person name="Kracher B."/>
            <person name="Hiruma K."/>
            <person name="Weinman A."/>
            <person name="Muench P."/>
            <person name="Garrido Oter R."/>
            <person name="Ver Loren van Themaat E."/>
            <person name="Dallerey J.-F."/>
            <person name="Damm U."/>
            <person name="Henrissat B."/>
            <person name="Lespinet O."/>
            <person name="Thon M."/>
            <person name="Kemen E."/>
            <person name="McHardy A.C."/>
            <person name="Schulze-Lefert P."/>
            <person name="O'Connell R.J."/>
        </authorList>
    </citation>
    <scope>NUCLEOTIDE SEQUENCE [LARGE SCALE GENOMIC DNA]</scope>
    <source>
        <strain evidence="2 3">0861</strain>
    </source>
</reference>
<keyword evidence="3" id="KW-1185">Reference proteome</keyword>